<reference evidence="13 14" key="1">
    <citation type="submission" date="2018-11" db="EMBL/GenBank/DDBJ databases">
        <title>Aerococcus sp. SJQ22, whole genome shotgun sequence.</title>
        <authorList>
            <person name="Sun L."/>
            <person name="Gao X."/>
            <person name="Chen W."/>
            <person name="Huang K."/>
        </authorList>
    </citation>
    <scope>NUCLEOTIDE SEQUENCE [LARGE SCALE GENOMIC DNA]</scope>
    <source>
        <strain evidence="13 14">SJQ22</strain>
    </source>
</reference>
<keyword evidence="4 9" id="KW-0812">Transmembrane</keyword>
<keyword evidence="2" id="KW-0813">Transport</keyword>
<feature type="compositionally biased region" description="Basic and acidic residues" evidence="10">
    <location>
        <begin position="276"/>
        <end position="288"/>
    </location>
</feature>
<comment type="caution">
    <text evidence="13">The sequence shown here is derived from an EMBL/GenBank/DDBJ whole genome shotgun (WGS) entry which is preliminary data.</text>
</comment>
<evidence type="ECO:0000256" key="4">
    <source>
        <dbReference type="ARBA" id="ARBA00022692"/>
    </source>
</evidence>
<dbReference type="PANTHER" id="PTHR12428">
    <property type="entry name" value="OXA1"/>
    <property type="match status" value="1"/>
</dbReference>
<evidence type="ECO:0000256" key="3">
    <source>
        <dbReference type="ARBA" id="ARBA00022475"/>
    </source>
</evidence>
<feature type="transmembrane region" description="Helical" evidence="11">
    <location>
        <begin position="59"/>
        <end position="79"/>
    </location>
</feature>
<evidence type="ECO:0000256" key="2">
    <source>
        <dbReference type="ARBA" id="ARBA00022448"/>
    </source>
</evidence>
<evidence type="ECO:0000313" key="14">
    <source>
        <dbReference type="Proteomes" id="UP000273977"/>
    </source>
</evidence>
<organism evidence="13 14">
    <name type="scientific">Aerococcus agrisoli</name>
    <dbReference type="NCBI Taxonomy" id="2487350"/>
    <lineage>
        <taxon>Bacteria</taxon>
        <taxon>Bacillati</taxon>
        <taxon>Bacillota</taxon>
        <taxon>Bacilli</taxon>
        <taxon>Lactobacillales</taxon>
        <taxon>Aerococcaceae</taxon>
        <taxon>Aerococcus</taxon>
    </lineage>
</organism>
<keyword evidence="14" id="KW-1185">Reference proteome</keyword>
<dbReference type="AlphaFoldDB" id="A0A3N4GEL1"/>
<dbReference type="GO" id="GO:0051205">
    <property type="term" value="P:protein insertion into membrane"/>
    <property type="evidence" value="ECO:0007669"/>
    <property type="project" value="TreeGrafter"/>
</dbReference>
<dbReference type="OrthoDB" id="9780552at2"/>
<keyword evidence="3" id="KW-1003">Cell membrane</keyword>
<proteinExistence type="inferred from homology"/>
<feature type="transmembrane region" description="Helical" evidence="11">
    <location>
        <begin position="176"/>
        <end position="195"/>
    </location>
</feature>
<dbReference type="PROSITE" id="PS51257">
    <property type="entry name" value="PROKAR_LIPOPROTEIN"/>
    <property type="match status" value="1"/>
</dbReference>
<dbReference type="CDD" id="cd20070">
    <property type="entry name" value="5TM_YidC_Alb3"/>
    <property type="match status" value="1"/>
</dbReference>
<dbReference type="Pfam" id="PF02096">
    <property type="entry name" value="60KD_IMP"/>
    <property type="match status" value="1"/>
</dbReference>
<comment type="subcellular location">
    <subcellularLocation>
        <location evidence="1">Cell membrane</location>
        <topology evidence="1">Multi-pass membrane protein</topology>
    </subcellularLocation>
    <subcellularLocation>
        <location evidence="9">Membrane</location>
        <topology evidence="9">Multi-pass membrane protein</topology>
    </subcellularLocation>
</comment>
<keyword evidence="6 11" id="KW-1133">Transmembrane helix</keyword>
<dbReference type="Proteomes" id="UP000273977">
    <property type="component" value="Unassembled WGS sequence"/>
</dbReference>
<dbReference type="RefSeq" id="WP_123779448.1">
    <property type="nucleotide sequence ID" value="NZ_RKMG01000005.1"/>
</dbReference>
<gene>
    <name evidence="13" type="primary">yidC</name>
    <name evidence="13" type="ORF">EF384_02680</name>
</gene>
<dbReference type="NCBIfam" id="TIGR03592">
    <property type="entry name" value="yidC_oxa1_cterm"/>
    <property type="match status" value="1"/>
</dbReference>
<name>A0A3N4GEL1_9LACT</name>
<evidence type="ECO:0000313" key="13">
    <source>
        <dbReference type="EMBL" id="RPA61303.1"/>
    </source>
</evidence>
<evidence type="ECO:0000256" key="5">
    <source>
        <dbReference type="ARBA" id="ARBA00022927"/>
    </source>
</evidence>
<feature type="compositionally biased region" description="Polar residues" evidence="10">
    <location>
        <begin position="289"/>
        <end position="309"/>
    </location>
</feature>
<dbReference type="InterPro" id="IPR047196">
    <property type="entry name" value="YidC_ALB_C"/>
</dbReference>
<dbReference type="InterPro" id="IPR001708">
    <property type="entry name" value="YidC/ALB3/OXA1/COX18"/>
</dbReference>
<dbReference type="GO" id="GO:0015031">
    <property type="term" value="P:protein transport"/>
    <property type="evidence" value="ECO:0007669"/>
    <property type="project" value="UniProtKB-KW"/>
</dbReference>
<keyword evidence="7 11" id="KW-0472">Membrane</keyword>
<feature type="transmembrane region" description="Helical" evidence="11">
    <location>
        <begin position="133"/>
        <end position="156"/>
    </location>
</feature>
<keyword evidence="5" id="KW-0653">Protein transport</keyword>
<evidence type="ECO:0000256" key="6">
    <source>
        <dbReference type="ARBA" id="ARBA00022989"/>
    </source>
</evidence>
<evidence type="ECO:0000256" key="1">
    <source>
        <dbReference type="ARBA" id="ARBA00004651"/>
    </source>
</evidence>
<comment type="similarity">
    <text evidence="9">Belongs to the OXA1/ALB3/YidC family.</text>
</comment>
<dbReference type="PANTHER" id="PTHR12428:SF65">
    <property type="entry name" value="CYTOCHROME C OXIDASE ASSEMBLY PROTEIN COX18, MITOCHONDRIAL"/>
    <property type="match status" value="1"/>
</dbReference>
<dbReference type="EMBL" id="RKMG01000005">
    <property type="protein sequence ID" value="RPA61303.1"/>
    <property type="molecule type" value="Genomic_DNA"/>
</dbReference>
<feature type="region of interest" description="Disordered" evidence="10">
    <location>
        <begin position="265"/>
        <end position="309"/>
    </location>
</feature>
<feature type="domain" description="Membrane insertase YidC/Oxa/ALB C-terminal" evidence="12">
    <location>
        <begin position="59"/>
        <end position="246"/>
    </location>
</feature>
<keyword evidence="8" id="KW-0143">Chaperone</keyword>
<accession>A0A3N4GEL1</accession>
<evidence type="ECO:0000256" key="8">
    <source>
        <dbReference type="ARBA" id="ARBA00023186"/>
    </source>
</evidence>
<evidence type="ECO:0000256" key="10">
    <source>
        <dbReference type="SAM" id="MobiDB-lite"/>
    </source>
</evidence>
<dbReference type="GO" id="GO:0032977">
    <property type="term" value="F:membrane insertase activity"/>
    <property type="evidence" value="ECO:0007669"/>
    <property type="project" value="InterPro"/>
</dbReference>
<evidence type="ECO:0000256" key="11">
    <source>
        <dbReference type="SAM" id="Phobius"/>
    </source>
</evidence>
<evidence type="ECO:0000256" key="7">
    <source>
        <dbReference type="ARBA" id="ARBA00023136"/>
    </source>
</evidence>
<sequence>MSSRLKNKRLSLMFLVMSLVVFLGGCANPNNPDGIMYRLTVAPIDSLITWIANQFSGNYGLAIIIITILIRVILLPLTLNQLKSSTRQQIRMQAFQPHLKEIQERQKNATTQEEKMRLATEQQEFMRENNINLLGGMGCLPLLLQLPIISGLYTAIRVSDAIASSQFLGISLGSSNLVLAVITIIMYVIQSFISLQGIPEEQKAQMRSTLFMTPIMMGFIVFTTPAGLTLYFLTGAIWSILQTVFTTFYYRPKIQAEVDKEMKENPIKVVTPSSTGRKDVTNSVKEESNPASIQKQLKTSNRNAGKQKK</sequence>
<evidence type="ECO:0000256" key="9">
    <source>
        <dbReference type="RuleBase" id="RU003945"/>
    </source>
</evidence>
<protein>
    <submittedName>
        <fullName evidence="13">Membrane protein insertase YidC</fullName>
    </submittedName>
</protein>
<dbReference type="InterPro" id="IPR028055">
    <property type="entry name" value="YidC/Oxa/ALB_C"/>
</dbReference>
<evidence type="ECO:0000259" key="12">
    <source>
        <dbReference type="Pfam" id="PF02096"/>
    </source>
</evidence>
<dbReference type="GO" id="GO:0005886">
    <property type="term" value="C:plasma membrane"/>
    <property type="evidence" value="ECO:0007669"/>
    <property type="project" value="UniProtKB-SubCell"/>
</dbReference>
<feature type="transmembrane region" description="Helical" evidence="11">
    <location>
        <begin position="230"/>
        <end position="250"/>
    </location>
</feature>